<gene>
    <name evidence="2" type="ORF">PAMC26510_06260</name>
</gene>
<reference evidence="2 3" key="1">
    <citation type="submission" date="2017-03" db="EMBL/GenBank/DDBJ databases">
        <title>Genome analysis of strain PAMC 26510.</title>
        <authorList>
            <person name="Oh H.-M."/>
            <person name="Yang J.-A."/>
        </authorList>
    </citation>
    <scope>NUCLEOTIDE SEQUENCE [LARGE SCALE GENOMIC DNA]</scope>
    <source>
        <strain evidence="2 3">PAMC 26510</strain>
    </source>
</reference>
<proteinExistence type="predicted"/>
<evidence type="ECO:0000259" key="1">
    <source>
        <dbReference type="Pfam" id="PF06527"/>
    </source>
</evidence>
<organism evidence="2 3">
    <name type="scientific">Caballeronia sordidicola</name>
    <name type="common">Burkholderia sordidicola</name>
    <dbReference type="NCBI Taxonomy" id="196367"/>
    <lineage>
        <taxon>Bacteria</taxon>
        <taxon>Pseudomonadati</taxon>
        <taxon>Pseudomonadota</taxon>
        <taxon>Betaproteobacteria</taxon>
        <taxon>Burkholderiales</taxon>
        <taxon>Burkholderiaceae</taxon>
        <taxon>Caballeronia</taxon>
    </lineage>
</organism>
<protein>
    <recommendedName>
        <fullName evidence="1">TniQ domain-containing protein</fullName>
    </recommendedName>
</protein>
<feature type="domain" description="TniQ" evidence="1">
    <location>
        <begin position="154"/>
        <end position="189"/>
    </location>
</feature>
<dbReference type="Pfam" id="PF06527">
    <property type="entry name" value="TniQ"/>
    <property type="match status" value="1"/>
</dbReference>
<dbReference type="EMBL" id="NBTY01000034">
    <property type="protein sequence ID" value="OTP79060.1"/>
    <property type="molecule type" value="Genomic_DNA"/>
</dbReference>
<dbReference type="AlphaFoldDB" id="A0A242N5W4"/>
<sequence>MHLRSLRTAASGKSVRSLLNRQSWHSQNRLPVSRWRYCQTLSEALSMRMRLPIEIHSRLHSRRFRLPIFASRSRRWSANMRARNISLPVHPLRHLDEWTESYLGRVARAMGVKRPWRNDLELLRGFVPSLIRSRTEGISQYGTLPIPDWAVVGRAAKIRYCPACMADTSYIRARWRLPYMEVCTAHGICLKDDLVEPAFTGSYKRPGRYVICDATVEQLWEGAVCPMPGELNHAKELWSAFETAVLAGDAEQAAQLLAWTLLTERLLDALAASIRGIDYPTKDVARVAHRAGWLRKFSLTARPTKSAISAMLDGLQLPTHRRAALKCLAYLIREEARRPTCLSSLPLQTLHDRLTASQPESLELRGYGALPRLAHPEGYLSFDAAEATIGCPSGVLYELLRKRVFSDVRSIVHGRKHYKFIRHDEVLACRHWFHSLMSLDEVMAHLKIDRVGYWFLLRVGVLRPQTIACRAWFYRCDVQALLARLEDVSHAIPEVNAHLFGIGRLWVSHRGSPRQAFKDAFVDLMKGRWRLYKKLGEPGLSAFFIDAETLEGVRRTSAAYTLQSMRAAIPDRQLMLELR</sequence>
<comment type="caution">
    <text evidence="2">The sequence shown here is derived from an EMBL/GenBank/DDBJ whole genome shotgun (WGS) entry which is preliminary data.</text>
</comment>
<evidence type="ECO:0000313" key="3">
    <source>
        <dbReference type="Proteomes" id="UP000194546"/>
    </source>
</evidence>
<dbReference type="Proteomes" id="UP000194546">
    <property type="component" value="Unassembled WGS sequence"/>
</dbReference>
<name>A0A242N5W4_CABSO</name>
<evidence type="ECO:0000313" key="2">
    <source>
        <dbReference type="EMBL" id="OTP79060.1"/>
    </source>
</evidence>
<dbReference type="InterPro" id="IPR009492">
    <property type="entry name" value="TniQ"/>
</dbReference>
<accession>A0A242N5W4</accession>